<dbReference type="Pfam" id="PF04773">
    <property type="entry name" value="FecR"/>
    <property type="match status" value="1"/>
</dbReference>
<dbReference type="PIRSF" id="PIRSF018266">
    <property type="entry name" value="FecR"/>
    <property type="match status" value="1"/>
</dbReference>
<dbReference type="InterPro" id="IPR006860">
    <property type="entry name" value="FecR"/>
</dbReference>
<dbReference type="AlphaFoldDB" id="A0A4R5DWZ4"/>
<dbReference type="InterPro" id="IPR032508">
    <property type="entry name" value="FecR_C"/>
</dbReference>
<comment type="caution">
    <text evidence="4">The sequence shown here is derived from an EMBL/GenBank/DDBJ whole genome shotgun (WGS) entry which is preliminary data.</text>
</comment>
<reference evidence="4 5" key="1">
    <citation type="submission" date="2019-03" db="EMBL/GenBank/DDBJ databases">
        <title>Dyadobacter AR-3-6 sp. nov., isolated from arctic soil.</title>
        <authorList>
            <person name="Chaudhary D.K."/>
        </authorList>
    </citation>
    <scope>NUCLEOTIDE SEQUENCE [LARGE SCALE GENOMIC DNA]</scope>
    <source>
        <strain evidence="4 5">AR-3-6</strain>
    </source>
</reference>
<feature type="transmembrane region" description="Helical" evidence="1">
    <location>
        <begin position="72"/>
        <end position="95"/>
    </location>
</feature>
<organism evidence="4 5">
    <name type="scientific">Dyadobacter psychrotolerans</name>
    <dbReference type="NCBI Taxonomy" id="2541721"/>
    <lineage>
        <taxon>Bacteria</taxon>
        <taxon>Pseudomonadati</taxon>
        <taxon>Bacteroidota</taxon>
        <taxon>Cytophagia</taxon>
        <taxon>Cytophagales</taxon>
        <taxon>Spirosomataceae</taxon>
        <taxon>Dyadobacter</taxon>
    </lineage>
</organism>
<keyword evidence="1" id="KW-0472">Membrane</keyword>
<dbReference type="Pfam" id="PF16344">
    <property type="entry name" value="FecR_C"/>
    <property type="match status" value="1"/>
</dbReference>
<dbReference type="InterPro" id="IPR012373">
    <property type="entry name" value="Ferrdict_sens_TM"/>
</dbReference>
<evidence type="ECO:0000313" key="4">
    <source>
        <dbReference type="EMBL" id="TDE15583.1"/>
    </source>
</evidence>
<dbReference type="EMBL" id="SMFL01000004">
    <property type="protein sequence ID" value="TDE15583.1"/>
    <property type="molecule type" value="Genomic_DNA"/>
</dbReference>
<keyword evidence="1" id="KW-1133">Transmembrane helix</keyword>
<dbReference type="Gene3D" id="3.55.50.30">
    <property type="match status" value="1"/>
</dbReference>
<evidence type="ECO:0000259" key="2">
    <source>
        <dbReference type="Pfam" id="PF04773"/>
    </source>
</evidence>
<gene>
    <name evidence="4" type="ORF">E0F88_13855</name>
</gene>
<dbReference type="PANTHER" id="PTHR30273">
    <property type="entry name" value="PERIPLASMIC SIGNAL SENSOR AND SIGMA FACTOR ACTIVATOR FECR-RELATED"/>
    <property type="match status" value="1"/>
</dbReference>
<evidence type="ECO:0000313" key="5">
    <source>
        <dbReference type="Proteomes" id="UP000294850"/>
    </source>
</evidence>
<feature type="domain" description="FecR protein" evidence="2">
    <location>
        <begin position="121"/>
        <end position="210"/>
    </location>
</feature>
<name>A0A4R5DWZ4_9BACT</name>
<keyword evidence="1" id="KW-0812">Transmembrane</keyword>
<sequence length="340" mass="38199">MSRKKFSHLLEKYQRGECTQLEKKFVEYWFGLIEASPNEKDQHIDWQEVEDRMWASMQTKMQPEPIQYKRPVFLFSTIKWLSAACLILAASYLFLSGPKTGSWMSSRVKSESGWVVEENNTSSVKKVSLSDGSIVELSPNSKLKFPDRFDLKERVVHLTGNAFFSIHRDTKRPFYVRSGEIVTKVLGTSFYVETGTAARMPKVEVVTGTVAVYENPESGIKPATDIILTANKQATFNASEHKFTSSLVDLPRLIDPKMSPVRFQFRNSSLSDVVAILKDAYGIDIIIENKNMNSCTLTADLSGQPLFTQLDIICAAIAASYRLEATRIVIRGKGCSVNPA</sequence>
<keyword evidence="5" id="KW-1185">Reference proteome</keyword>
<evidence type="ECO:0000259" key="3">
    <source>
        <dbReference type="Pfam" id="PF16344"/>
    </source>
</evidence>
<feature type="domain" description="Protein FecR C-terminal" evidence="3">
    <location>
        <begin position="262"/>
        <end position="330"/>
    </location>
</feature>
<dbReference type="OrthoDB" id="645173at2"/>
<dbReference type="GO" id="GO:0016989">
    <property type="term" value="F:sigma factor antagonist activity"/>
    <property type="evidence" value="ECO:0007669"/>
    <property type="project" value="TreeGrafter"/>
</dbReference>
<dbReference type="Proteomes" id="UP000294850">
    <property type="component" value="Unassembled WGS sequence"/>
</dbReference>
<dbReference type="PANTHER" id="PTHR30273:SF2">
    <property type="entry name" value="PROTEIN FECR"/>
    <property type="match status" value="1"/>
</dbReference>
<protein>
    <submittedName>
        <fullName evidence="4">FecR family protein</fullName>
    </submittedName>
</protein>
<dbReference type="RefSeq" id="WP_131958846.1">
    <property type="nucleotide sequence ID" value="NZ_SMFL01000004.1"/>
</dbReference>
<proteinExistence type="predicted"/>
<dbReference type="Gene3D" id="2.60.120.1440">
    <property type="match status" value="1"/>
</dbReference>
<accession>A0A4R5DWZ4</accession>
<evidence type="ECO:0000256" key="1">
    <source>
        <dbReference type="SAM" id="Phobius"/>
    </source>
</evidence>